<dbReference type="SUPFAM" id="SSF53474">
    <property type="entry name" value="alpha/beta-Hydrolases"/>
    <property type="match status" value="1"/>
</dbReference>
<dbReference type="InterPro" id="IPR000073">
    <property type="entry name" value="AB_hydrolase_1"/>
</dbReference>
<keyword evidence="3" id="KW-1185">Reference proteome</keyword>
<proteinExistence type="predicted"/>
<feature type="non-terminal residue" evidence="2">
    <location>
        <position position="1"/>
    </location>
</feature>
<dbReference type="EMBL" id="JXTC01000005">
    <property type="protein sequence ID" value="POO02309.1"/>
    <property type="molecule type" value="Genomic_DNA"/>
</dbReference>
<dbReference type="InParanoid" id="A0A2P5FX01"/>
<reference evidence="3" key="1">
    <citation type="submission" date="2016-06" db="EMBL/GenBank/DDBJ databases">
        <title>Parallel loss of symbiosis genes in relatives of nitrogen-fixing non-legume Parasponia.</title>
        <authorList>
            <person name="Van Velzen R."/>
            <person name="Holmer R."/>
            <person name="Bu F."/>
            <person name="Rutten L."/>
            <person name="Van Zeijl A."/>
            <person name="Liu W."/>
            <person name="Santuari L."/>
            <person name="Cao Q."/>
            <person name="Sharma T."/>
            <person name="Shen D."/>
            <person name="Roswanjaya Y."/>
            <person name="Wardhani T."/>
            <person name="Kalhor M.S."/>
            <person name="Jansen J."/>
            <person name="Van den Hoogen J."/>
            <person name="Gungor B."/>
            <person name="Hartog M."/>
            <person name="Hontelez J."/>
            <person name="Verver J."/>
            <person name="Yang W.-C."/>
            <person name="Schijlen E."/>
            <person name="Repin R."/>
            <person name="Schilthuizen M."/>
            <person name="Schranz E."/>
            <person name="Heidstra R."/>
            <person name="Miyata K."/>
            <person name="Fedorova E."/>
            <person name="Kohlen W."/>
            <person name="Bisseling T."/>
            <person name="Smit S."/>
            <person name="Geurts R."/>
        </authorList>
    </citation>
    <scope>NUCLEOTIDE SEQUENCE [LARGE SCALE GENOMIC DNA]</scope>
    <source>
        <strain evidence="3">cv. RG33-2</strain>
    </source>
</reference>
<protein>
    <recommendedName>
        <fullName evidence="1">AB hydrolase-1 domain-containing protein</fullName>
    </recommendedName>
</protein>
<evidence type="ECO:0000259" key="1">
    <source>
        <dbReference type="Pfam" id="PF00561"/>
    </source>
</evidence>
<dbReference type="InterPro" id="IPR029058">
    <property type="entry name" value="AB_hydrolase_fold"/>
</dbReference>
<dbReference type="InterPro" id="IPR052920">
    <property type="entry name" value="DNA-binding_regulatory"/>
</dbReference>
<name>A0A2P5FX01_TREOI</name>
<feature type="domain" description="AB hydrolase-1" evidence="1">
    <location>
        <begin position="68"/>
        <end position="176"/>
    </location>
</feature>
<dbReference type="STRING" id="63057.A0A2P5FX01"/>
<evidence type="ECO:0000313" key="2">
    <source>
        <dbReference type="EMBL" id="POO02309.1"/>
    </source>
</evidence>
<evidence type="ECO:0000313" key="3">
    <source>
        <dbReference type="Proteomes" id="UP000237000"/>
    </source>
</evidence>
<accession>A0A2P5FX01</accession>
<gene>
    <name evidence="2" type="ORF">TorRG33x02_020930</name>
</gene>
<dbReference type="Proteomes" id="UP000237000">
    <property type="component" value="Unassembled WGS sequence"/>
</dbReference>
<dbReference type="AlphaFoldDB" id="A0A2P5FX01"/>
<dbReference type="PANTHER" id="PTHR43358:SF4">
    <property type="entry name" value="ALPHA_BETA HYDROLASE FOLD-1 DOMAIN-CONTAINING PROTEIN"/>
    <property type="match status" value="1"/>
</dbReference>
<dbReference type="PANTHER" id="PTHR43358">
    <property type="entry name" value="ALPHA/BETA-HYDROLASE"/>
    <property type="match status" value="1"/>
</dbReference>
<organism evidence="2 3">
    <name type="scientific">Trema orientale</name>
    <name type="common">Charcoal tree</name>
    <name type="synonym">Celtis orientalis</name>
    <dbReference type="NCBI Taxonomy" id="63057"/>
    <lineage>
        <taxon>Eukaryota</taxon>
        <taxon>Viridiplantae</taxon>
        <taxon>Streptophyta</taxon>
        <taxon>Embryophyta</taxon>
        <taxon>Tracheophyta</taxon>
        <taxon>Spermatophyta</taxon>
        <taxon>Magnoliopsida</taxon>
        <taxon>eudicotyledons</taxon>
        <taxon>Gunneridae</taxon>
        <taxon>Pentapetalae</taxon>
        <taxon>rosids</taxon>
        <taxon>fabids</taxon>
        <taxon>Rosales</taxon>
        <taxon>Cannabaceae</taxon>
        <taxon>Trema</taxon>
    </lineage>
</organism>
<comment type="caution">
    <text evidence="2">The sequence shown here is derived from an EMBL/GenBank/DDBJ whole genome shotgun (WGS) entry which is preliminary data.</text>
</comment>
<dbReference type="Pfam" id="PF00561">
    <property type="entry name" value="Abhydrolase_1"/>
    <property type="match status" value="1"/>
</dbReference>
<dbReference type="Gene3D" id="3.40.50.1820">
    <property type="entry name" value="alpha/beta hydrolase"/>
    <property type="match status" value="1"/>
</dbReference>
<dbReference type="OrthoDB" id="10249433at2759"/>
<sequence length="364" mass="41293">RLTKQASYNRDDQAEYDPKNDLLEQEFELRGKWYQRKDLELKNCRGDVLQCSHYKPIASPEGKLLPCVVYCHGNRADASEAALVLLPSNITVFTFDFSGAGLSGGEHVTLGLNEKDDIRAVVDYLRADGNVSLIGLWGQSLGAGISLMYVAEDPSIAGMFLDSPYSDFVDFTMEQVAKHRGRLPKFVVKFVIQYMRRAIRKRGNFDITDLNNIKVAKRCFVPVLFGHGIDDDFILPHHSDRLFDAYAGDKNIIKFEGDHNSPRPQFYFDSITIFFHNVLQPPENEVEEAYFESMDDYFSKDQKCDDDLFLSSSKMLSFEFSNGDPCGPHVPTTMYEDQCIENKLDDLAGFPSDVEGKKGCLRQH</sequence>